<name>A0A6I4VV36_9BACL</name>
<comment type="caution">
    <text evidence="1">The sequence shown here is derived from an EMBL/GenBank/DDBJ whole genome shotgun (WGS) entry which is preliminary data.</text>
</comment>
<dbReference type="RefSeq" id="WP_160799412.1">
    <property type="nucleotide sequence ID" value="NZ_WUUL01000001.1"/>
</dbReference>
<protein>
    <submittedName>
        <fullName evidence="1">Bh protein</fullName>
    </submittedName>
</protein>
<gene>
    <name evidence="1" type="ORF">GSM42_01170</name>
</gene>
<evidence type="ECO:0000313" key="2">
    <source>
        <dbReference type="Proteomes" id="UP000430692"/>
    </source>
</evidence>
<dbReference type="Proteomes" id="UP000430692">
    <property type="component" value="Unassembled WGS sequence"/>
</dbReference>
<dbReference type="EMBL" id="WUUL01000001">
    <property type="protein sequence ID" value="MXQ52384.1"/>
    <property type="molecule type" value="Genomic_DNA"/>
</dbReference>
<accession>A0A6I4VV36</accession>
<organism evidence="1 2">
    <name type="scientific">Shimazuella alba</name>
    <dbReference type="NCBI Taxonomy" id="2690964"/>
    <lineage>
        <taxon>Bacteria</taxon>
        <taxon>Bacillati</taxon>
        <taxon>Bacillota</taxon>
        <taxon>Bacilli</taxon>
        <taxon>Bacillales</taxon>
        <taxon>Thermoactinomycetaceae</taxon>
        <taxon>Shimazuella</taxon>
    </lineage>
</organism>
<keyword evidence="2" id="KW-1185">Reference proteome</keyword>
<sequence>MKESQIVTEFFCIRCSSDTPHSIIYFNDSISHIHCENCGRSLDLKVDVKYELYKEIKNRLSTKPSRIIKEYKGNRSYFLKKIPRRMFKKPFRLYKEAKEVKYFIGKYVK</sequence>
<proteinExistence type="predicted"/>
<reference evidence="1 2" key="1">
    <citation type="submission" date="2019-12" db="EMBL/GenBank/DDBJ databases">
        <title>Whole-genome analyses of novel actinobacteria.</title>
        <authorList>
            <person name="Sahin N."/>
            <person name="Saygin H."/>
        </authorList>
    </citation>
    <scope>NUCLEOTIDE SEQUENCE [LARGE SCALE GENOMIC DNA]</scope>
    <source>
        <strain evidence="1 2">KC615</strain>
    </source>
</reference>
<dbReference type="AlphaFoldDB" id="A0A6I4VV36"/>
<evidence type="ECO:0000313" key="1">
    <source>
        <dbReference type="EMBL" id="MXQ52384.1"/>
    </source>
</evidence>